<evidence type="ECO:0000256" key="7">
    <source>
        <dbReference type="ARBA" id="ARBA00022694"/>
    </source>
</evidence>
<evidence type="ECO:0000256" key="17">
    <source>
        <dbReference type="HAMAP-Rule" id="MF_02089"/>
    </source>
</evidence>
<feature type="binding site" evidence="17">
    <location>
        <position position="73"/>
    </location>
    <ligand>
        <name>[4Fe-4S] cluster</name>
        <dbReference type="ChEBI" id="CHEBI:49883"/>
    </ligand>
</feature>
<evidence type="ECO:0000256" key="15">
    <source>
        <dbReference type="ARBA" id="ARBA00031446"/>
    </source>
</evidence>
<evidence type="ECO:0000256" key="5">
    <source>
        <dbReference type="ARBA" id="ARBA00016895"/>
    </source>
</evidence>
<comment type="similarity">
    <text evidence="3 17">Belongs to the QueH family.</text>
</comment>
<dbReference type="GO" id="GO:0051539">
    <property type="term" value="F:4 iron, 4 sulfur cluster binding"/>
    <property type="evidence" value="ECO:0007669"/>
    <property type="project" value="UniProtKB-UniRule"/>
</dbReference>
<evidence type="ECO:0000256" key="14">
    <source>
        <dbReference type="ARBA" id="ARBA00023284"/>
    </source>
</evidence>
<evidence type="ECO:0000256" key="4">
    <source>
        <dbReference type="ARBA" id="ARBA00012622"/>
    </source>
</evidence>
<feature type="binding site" evidence="17">
    <location>
        <position position="72"/>
    </location>
    <ligand>
        <name>[4Fe-4S] cluster</name>
        <dbReference type="ChEBI" id="CHEBI:49883"/>
    </ligand>
</feature>
<evidence type="ECO:0000256" key="18">
    <source>
        <dbReference type="SAM" id="MobiDB-lite"/>
    </source>
</evidence>
<accession>A6VMT6</accession>
<dbReference type="EC" id="1.17.99.6" evidence="4 17"/>
<evidence type="ECO:0000256" key="1">
    <source>
        <dbReference type="ARBA" id="ARBA00002268"/>
    </source>
</evidence>
<dbReference type="GO" id="GO:0046872">
    <property type="term" value="F:metal ion binding"/>
    <property type="evidence" value="ECO:0007669"/>
    <property type="project" value="UniProtKB-KW"/>
</dbReference>
<comment type="pathway">
    <text evidence="2 17">tRNA modification; tRNA-queuosine biosynthesis.</text>
</comment>
<evidence type="ECO:0000256" key="6">
    <source>
        <dbReference type="ARBA" id="ARBA00022485"/>
    </source>
</evidence>
<evidence type="ECO:0000256" key="2">
    <source>
        <dbReference type="ARBA" id="ARBA00004691"/>
    </source>
</evidence>
<evidence type="ECO:0000256" key="10">
    <source>
        <dbReference type="ARBA" id="ARBA00023002"/>
    </source>
</evidence>
<dbReference type="RefSeq" id="WP_012072661.1">
    <property type="nucleotide sequence ID" value="NC_009655.1"/>
</dbReference>
<keyword evidence="14 17" id="KW-0676">Redox-active center</keyword>
<feature type="binding site" evidence="17">
    <location>
        <position position="154"/>
    </location>
    <ligand>
        <name>[4Fe-4S] cluster</name>
        <dbReference type="ChEBI" id="CHEBI:49883"/>
    </ligand>
</feature>
<dbReference type="KEGG" id="asu:Asuc_0915"/>
<keyword evidence="11 17" id="KW-0408">Iron</keyword>
<keyword evidence="7 17" id="KW-0819">tRNA processing</keyword>
<evidence type="ECO:0000256" key="13">
    <source>
        <dbReference type="ARBA" id="ARBA00023157"/>
    </source>
</evidence>
<dbReference type="PANTHER" id="PTHR36701:SF1">
    <property type="entry name" value="EPOXYQUEUOSINE REDUCTASE QUEH"/>
    <property type="match status" value="1"/>
</dbReference>
<dbReference type="STRING" id="339671.Asuc_0915"/>
<keyword evidence="20" id="KW-1185">Reference proteome</keyword>
<feature type="region of interest" description="Disordered" evidence="18">
    <location>
        <begin position="1"/>
        <end position="57"/>
    </location>
</feature>
<evidence type="ECO:0000313" key="20">
    <source>
        <dbReference type="Proteomes" id="UP000001114"/>
    </source>
</evidence>
<comment type="catalytic activity">
    <reaction evidence="16 17">
        <text>epoxyqueuosine(34) in tRNA + AH2 = queuosine(34) in tRNA + A + H2O</text>
        <dbReference type="Rhea" id="RHEA:32159"/>
        <dbReference type="Rhea" id="RHEA-COMP:18571"/>
        <dbReference type="Rhea" id="RHEA-COMP:18582"/>
        <dbReference type="ChEBI" id="CHEBI:13193"/>
        <dbReference type="ChEBI" id="CHEBI:15377"/>
        <dbReference type="ChEBI" id="CHEBI:17499"/>
        <dbReference type="ChEBI" id="CHEBI:194431"/>
        <dbReference type="ChEBI" id="CHEBI:194443"/>
        <dbReference type="EC" id="1.17.99.6"/>
    </reaction>
</comment>
<dbReference type="GO" id="GO:0052693">
    <property type="term" value="F:epoxyqueuosine reductase activity"/>
    <property type="evidence" value="ECO:0007669"/>
    <property type="project" value="UniProtKB-UniRule"/>
</dbReference>
<keyword evidence="10 17" id="KW-0560">Oxidoreductase</keyword>
<organism evidence="19 20">
    <name type="scientific">Actinobacillus succinogenes (strain ATCC 55618 / DSM 22257 / CCUG 43843 / 130Z)</name>
    <dbReference type="NCBI Taxonomy" id="339671"/>
    <lineage>
        <taxon>Bacteria</taxon>
        <taxon>Pseudomonadati</taxon>
        <taxon>Pseudomonadota</taxon>
        <taxon>Gammaproteobacteria</taxon>
        <taxon>Pasteurellales</taxon>
        <taxon>Pasteurellaceae</taxon>
        <taxon>Actinobacillus</taxon>
    </lineage>
</organism>
<keyword evidence="9 17" id="KW-0671">Queuosine biosynthesis</keyword>
<evidence type="ECO:0000256" key="11">
    <source>
        <dbReference type="ARBA" id="ARBA00023004"/>
    </source>
</evidence>
<keyword evidence="12 17" id="KW-0411">Iron-sulfur</keyword>
<keyword evidence="8 17" id="KW-0479">Metal-binding</keyword>
<sequence>MTEKNISAQSAVDKDNISSRSEQIQNGQSSTQQITGSFEPKRKKRKRDPDAPYVRPQLELPNGHRKLLLHTCCAPCAGEIIAAVMASNVEFTIFFYNPNIHPHKEYLIRKEENKRFAEKNNIPFIDADYDRAEWFERVKGLEHEPERGARCTKCFDMRLERTALYAHENGFPVIATSLGISRWKNQQQVYDCGRRAAARYDDVIFWDFNWRKDGGSARSDRIRKEEGFYKQEYCGCVYSLRDANQWRESKGLGKIEIGKTFYSLDEK</sequence>
<evidence type="ECO:0000256" key="8">
    <source>
        <dbReference type="ARBA" id="ARBA00022723"/>
    </source>
</evidence>
<feature type="disulfide bond" description="Redox-active" evidence="17">
    <location>
        <begin position="234"/>
        <end position="236"/>
    </location>
</feature>
<dbReference type="eggNOG" id="COG1636">
    <property type="taxonomic scope" value="Bacteria"/>
</dbReference>
<feature type="compositionally biased region" description="Polar residues" evidence="18">
    <location>
        <begin position="18"/>
        <end position="36"/>
    </location>
</feature>
<feature type="binding site" evidence="17">
    <location>
        <position position="151"/>
    </location>
    <ligand>
        <name>[4Fe-4S] cluster</name>
        <dbReference type="ChEBI" id="CHEBI:49883"/>
    </ligand>
</feature>
<dbReference type="UniPathway" id="UPA00392"/>
<dbReference type="EMBL" id="CP000746">
    <property type="protein sequence ID" value="ABR74283.1"/>
    <property type="molecule type" value="Genomic_DNA"/>
</dbReference>
<feature type="compositionally biased region" description="Polar residues" evidence="18">
    <location>
        <begin position="1"/>
        <end position="10"/>
    </location>
</feature>
<evidence type="ECO:0000313" key="19">
    <source>
        <dbReference type="EMBL" id="ABR74283.1"/>
    </source>
</evidence>
<keyword evidence="13 17" id="KW-1015">Disulfide bond</keyword>
<evidence type="ECO:0000256" key="9">
    <source>
        <dbReference type="ARBA" id="ARBA00022785"/>
    </source>
</evidence>
<comment type="function">
    <text evidence="1 17">Catalyzes the conversion of epoxyqueuosine (oQ) to queuosine (Q), which is a hypermodified base found in the wobble positions of tRNA(Asp), tRNA(Asn), tRNA(His) and tRNA(Tyr).</text>
</comment>
<protein>
    <recommendedName>
        <fullName evidence="5 17">Epoxyqueuosine reductase QueH</fullName>
        <ecNumber evidence="4 17">1.17.99.6</ecNumber>
    </recommendedName>
    <alternativeName>
        <fullName evidence="15 17">Queuosine biosynthesis protein QueH</fullName>
    </alternativeName>
</protein>
<dbReference type="GO" id="GO:0008616">
    <property type="term" value="P:tRNA queuosine(34) biosynthetic process"/>
    <property type="evidence" value="ECO:0007669"/>
    <property type="project" value="UniProtKB-UniRule"/>
</dbReference>
<evidence type="ECO:0000256" key="3">
    <source>
        <dbReference type="ARBA" id="ARBA00008207"/>
    </source>
</evidence>
<reference evidence="20" key="1">
    <citation type="journal article" date="2010" name="BMC Genomics">
        <title>A genomic perspective on the potential of Actinobacillus succinogenes for industrial succinate production.</title>
        <authorList>
            <person name="McKinlay J.B."/>
            <person name="Laivenieks M."/>
            <person name="Schindler B.D."/>
            <person name="McKinlay A.A."/>
            <person name="Siddaramappa S."/>
            <person name="Challacombe J.F."/>
            <person name="Lowry S.R."/>
            <person name="Clum A."/>
            <person name="Lapidus A.L."/>
            <person name="Burkhart K.B."/>
            <person name="Harkins V."/>
            <person name="Vieille C."/>
        </authorList>
    </citation>
    <scope>NUCLEOTIDE SEQUENCE [LARGE SCALE GENOMIC DNA]</scope>
    <source>
        <strain evidence="20">ATCC 55618 / DSM 22257 / CCUG 43843 / 130Z</strain>
    </source>
</reference>
<dbReference type="HAMAP" id="MF_02089">
    <property type="entry name" value="QueH"/>
    <property type="match status" value="1"/>
</dbReference>
<dbReference type="InterPro" id="IPR003828">
    <property type="entry name" value="QueH"/>
</dbReference>
<dbReference type="AlphaFoldDB" id="A6VMT6"/>
<evidence type="ECO:0000256" key="16">
    <source>
        <dbReference type="ARBA" id="ARBA00047415"/>
    </source>
</evidence>
<dbReference type="PANTHER" id="PTHR36701">
    <property type="entry name" value="EPOXYQUEUOSINE REDUCTASE QUEH"/>
    <property type="match status" value="1"/>
</dbReference>
<keyword evidence="6 17" id="KW-0004">4Fe-4S</keyword>
<dbReference type="Pfam" id="PF02677">
    <property type="entry name" value="QueH"/>
    <property type="match status" value="1"/>
</dbReference>
<dbReference type="HOGENOM" id="CLU_088177_0_0_6"/>
<name>A6VMT6_ACTSZ</name>
<gene>
    <name evidence="17" type="primary">queH</name>
    <name evidence="19" type="ordered locus">Asuc_0915</name>
</gene>
<proteinExistence type="inferred from homology"/>
<dbReference type="Proteomes" id="UP000001114">
    <property type="component" value="Chromosome"/>
</dbReference>
<evidence type="ECO:0000256" key="12">
    <source>
        <dbReference type="ARBA" id="ARBA00023014"/>
    </source>
</evidence>